<keyword evidence="4 8" id="KW-0808">Transferase</keyword>
<evidence type="ECO:0000313" key="9">
    <source>
        <dbReference type="EMBL" id="RDS89091.1"/>
    </source>
</evidence>
<protein>
    <recommendedName>
        <fullName evidence="2 8">Site-specific DNA-methyltransferase (adenine-specific)</fullName>
        <ecNumber evidence="2 8">2.1.1.72</ecNumber>
    </recommendedName>
</protein>
<evidence type="ECO:0000256" key="8">
    <source>
        <dbReference type="RuleBase" id="RU361257"/>
    </source>
</evidence>
<dbReference type="GO" id="GO:0032259">
    <property type="term" value="P:methylation"/>
    <property type="evidence" value="ECO:0007669"/>
    <property type="project" value="UniProtKB-KW"/>
</dbReference>
<organism evidence="9 10">
    <name type="scientific">Pseudomonas fluorescens</name>
    <dbReference type="NCBI Taxonomy" id="294"/>
    <lineage>
        <taxon>Bacteria</taxon>
        <taxon>Pseudomonadati</taxon>
        <taxon>Pseudomonadota</taxon>
        <taxon>Gammaproteobacteria</taxon>
        <taxon>Pseudomonadales</taxon>
        <taxon>Pseudomonadaceae</taxon>
        <taxon>Pseudomonas</taxon>
    </lineage>
</organism>
<dbReference type="GO" id="GO:0009007">
    <property type="term" value="F:site-specific DNA-methyltransferase (adenine-specific) activity"/>
    <property type="evidence" value="ECO:0007669"/>
    <property type="project" value="UniProtKB-UniRule"/>
</dbReference>
<dbReference type="PANTHER" id="PTHR30481:SF3">
    <property type="entry name" value="DNA ADENINE METHYLASE"/>
    <property type="match status" value="1"/>
</dbReference>
<dbReference type="InterPro" id="IPR023095">
    <property type="entry name" value="Ade_MeTrfase_dom_2"/>
</dbReference>
<dbReference type="PANTHER" id="PTHR30481">
    <property type="entry name" value="DNA ADENINE METHYLASE"/>
    <property type="match status" value="1"/>
</dbReference>
<proteinExistence type="inferred from homology"/>
<evidence type="ECO:0000256" key="6">
    <source>
        <dbReference type="ARBA" id="ARBA00047942"/>
    </source>
</evidence>
<dbReference type="InterPro" id="IPR002052">
    <property type="entry name" value="DNA_methylase_N6_adenine_CS"/>
</dbReference>
<dbReference type="PROSITE" id="PS00092">
    <property type="entry name" value="N6_MTASE"/>
    <property type="match status" value="1"/>
</dbReference>
<keyword evidence="3 8" id="KW-0489">Methyltransferase</keyword>
<dbReference type="EMBL" id="QRBA01000012">
    <property type="protein sequence ID" value="RDS89091.1"/>
    <property type="molecule type" value="Genomic_DNA"/>
</dbReference>
<dbReference type="NCBIfam" id="TIGR00571">
    <property type="entry name" value="dam"/>
    <property type="match status" value="1"/>
</dbReference>
<dbReference type="GO" id="GO:1904047">
    <property type="term" value="F:S-adenosyl-L-methionine binding"/>
    <property type="evidence" value="ECO:0007669"/>
    <property type="project" value="TreeGrafter"/>
</dbReference>
<keyword evidence="5 8" id="KW-0949">S-adenosyl-L-methionine</keyword>
<dbReference type="InterPro" id="IPR012263">
    <property type="entry name" value="M_m6A_EcoRV"/>
</dbReference>
<dbReference type="PIRSF" id="PIRSF000398">
    <property type="entry name" value="M_m6A_EcoRV"/>
    <property type="match status" value="1"/>
</dbReference>
<feature type="binding site" evidence="7">
    <location>
        <position position="191"/>
    </location>
    <ligand>
        <name>S-adenosyl-L-methionine</name>
        <dbReference type="ChEBI" id="CHEBI:59789"/>
    </ligand>
</feature>
<dbReference type="PRINTS" id="PR00505">
    <property type="entry name" value="D12N6MTFRASE"/>
</dbReference>
<comment type="similarity">
    <text evidence="1 8">Belongs to the N(4)/N(6)-methyltransferase family.</text>
</comment>
<dbReference type="Proteomes" id="UP000255541">
    <property type="component" value="Unassembled WGS sequence"/>
</dbReference>
<evidence type="ECO:0000313" key="10">
    <source>
        <dbReference type="Proteomes" id="UP000255541"/>
    </source>
</evidence>
<evidence type="ECO:0000256" key="5">
    <source>
        <dbReference type="ARBA" id="ARBA00022691"/>
    </source>
</evidence>
<feature type="binding site" evidence="7">
    <location>
        <position position="27"/>
    </location>
    <ligand>
        <name>S-adenosyl-L-methionine</name>
        <dbReference type="ChEBI" id="CHEBI:59789"/>
    </ligand>
</feature>
<evidence type="ECO:0000256" key="1">
    <source>
        <dbReference type="ARBA" id="ARBA00006594"/>
    </source>
</evidence>
<accession>A0A7Z6QMZ4</accession>
<dbReference type="Pfam" id="PF02086">
    <property type="entry name" value="MethyltransfD12"/>
    <property type="match status" value="1"/>
</dbReference>
<gene>
    <name evidence="9" type="ORF">DL347_21080</name>
</gene>
<dbReference type="Gene3D" id="3.40.50.150">
    <property type="entry name" value="Vaccinia Virus protein VP39"/>
    <property type="match status" value="1"/>
</dbReference>
<dbReference type="GO" id="GO:0006298">
    <property type="term" value="P:mismatch repair"/>
    <property type="evidence" value="ECO:0007669"/>
    <property type="project" value="TreeGrafter"/>
</dbReference>
<name>A0A7Z6QMZ4_PSEFL</name>
<evidence type="ECO:0000256" key="4">
    <source>
        <dbReference type="ARBA" id="ARBA00022679"/>
    </source>
</evidence>
<dbReference type="SUPFAM" id="SSF53335">
    <property type="entry name" value="S-adenosyl-L-methionine-dependent methyltransferases"/>
    <property type="match status" value="1"/>
</dbReference>
<evidence type="ECO:0000256" key="2">
    <source>
        <dbReference type="ARBA" id="ARBA00011900"/>
    </source>
</evidence>
<evidence type="ECO:0000256" key="3">
    <source>
        <dbReference type="ARBA" id="ARBA00022603"/>
    </source>
</evidence>
<dbReference type="EC" id="2.1.1.72" evidence="2 8"/>
<feature type="binding site" evidence="7">
    <location>
        <position position="68"/>
    </location>
    <ligand>
        <name>S-adenosyl-L-methionine</name>
        <dbReference type="ChEBI" id="CHEBI:59789"/>
    </ligand>
</feature>
<dbReference type="GO" id="GO:0043565">
    <property type="term" value="F:sequence-specific DNA binding"/>
    <property type="evidence" value="ECO:0007669"/>
    <property type="project" value="TreeGrafter"/>
</dbReference>
<feature type="binding site" evidence="7">
    <location>
        <position position="23"/>
    </location>
    <ligand>
        <name>S-adenosyl-L-methionine</name>
        <dbReference type="ChEBI" id="CHEBI:59789"/>
    </ligand>
</feature>
<dbReference type="InterPro" id="IPR012327">
    <property type="entry name" value="MeTrfase_D12"/>
</dbReference>
<dbReference type="InterPro" id="IPR029063">
    <property type="entry name" value="SAM-dependent_MTases_sf"/>
</dbReference>
<evidence type="ECO:0000256" key="7">
    <source>
        <dbReference type="PIRSR" id="PIRSR000398-1"/>
    </source>
</evidence>
<dbReference type="AlphaFoldDB" id="A0A7Z6QMZ4"/>
<comment type="caution">
    <text evidence="9">The sequence shown here is derived from an EMBL/GenBank/DDBJ whole genome shotgun (WGS) entry which is preliminary data.</text>
</comment>
<reference evidence="9 10" key="1">
    <citation type="submission" date="2018-07" db="EMBL/GenBank/DDBJ databases">
        <title>Draft Genome Sequence of Pseudomonas fluorescens AHK-1 associated with canker disease of kiwifruit.</title>
        <authorList>
            <person name="Wu Z."/>
        </authorList>
    </citation>
    <scope>NUCLEOTIDE SEQUENCE [LARGE SCALE GENOMIC DNA]</scope>
    <source>
        <strain evidence="9 10">AHK-1</strain>
    </source>
</reference>
<dbReference type="Gene3D" id="1.10.1020.10">
    <property type="entry name" value="Adenine-specific Methyltransferase, Domain 2"/>
    <property type="match status" value="1"/>
</dbReference>
<sequence>MKMANAEYKEEIARRPLEPLIRWAGSKKKLIPLLKANIPKTFNKYIEPFCGSACLYFSLRPAKAVLSDINKELIISYKTVKKDSKKITERLLGVEKCKIEYLRLRELDPSTLDEVERSYRFIYLNRFCFNGVYRTNREGKFNVPMGTKTGNLPTPAKILNCANALKGASLIYGDFKKTLKYVEQGDFVYIDPPYTKEGAKNRGEYGHGSFDYQDIPTLITYLEKIDEKGAFFLLSYSCDSALLDLLPSRWNKLELSVNRHVAGFKQHRSIAKEVLVANYELASL</sequence>
<comment type="catalytic activity">
    <reaction evidence="6 8">
        <text>a 2'-deoxyadenosine in DNA + S-adenosyl-L-methionine = an N(6)-methyl-2'-deoxyadenosine in DNA + S-adenosyl-L-homocysteine + H(+)</text>
        <dbReference type="Rhea" id="RHEA:15197"/>
        <dbReference type="Rhea" id="RHEA-COMP:12418"/>
        <dbReference type="Rhea" id="RHEA-COMP:12419"/>
        <dbReference type="ChEBI" id="CHEBI:15378"/>
        <dbReference type="ChEBI" id="CHEBI:57856"/>
        <dbReference type="ChEBI" id="CHEBI:59789"/>
        <dbReference type="ChEBI" id="CHEBI:90615"/>
        <dbReference type="ChEBI" id="CHEBI:90616"/>
        <dbReference type="EC" id="2.1.1.72"/>
    </reaction>
</comment>
<dbReference type="GO" id="GO:0009307">
    <property type="term" value="P:DNA restriction-modification system"/>
    <property type="evidence" value="ECO:0007669"/>
    <property type="project" value="InterPro"/>
</dbReference>